<evidence type="ECO:0000256" key="3">
    <source>
        <dbReference type="ARBA" id="ARBA00022645"/>
    </source>
</evidence>
<evidence type="ECO:0000256" key="6">
    <source>
        <dbReference type="ARBA" id="ARBA00022801"/>
    </source>
</evidence>
<keyword evidence="2" id="KW-0964">Secreted</keyword>
<dbReference type="AlphaFoldDB" id="A0A8X7YK78"/>
<evidence type="ECO:0000313" key="9">
    <source>
        <dbReference type="EMBL" id="KAG6752351.1"/>
    </source>
</evidence>
<dbReference type="FunFam" id="3.40.50.1820:FF:000148">
    <property type="entry name" value="Serine carboxypeptidase-like 11"/>
    <property type="match status" value="2"/>
</dbReference>
<evidence type="ECO:0000256" key="7">
    <source>
        <dbReference type="ARBA" id="ARBA00023180"/>
    </source>
</evidence>
<dbReference type="InterPro" id="IPR001563">
    <property type="entry name" value="Peptidase_S10"/>
</dbReference>
<keyword evidence="10" id="KW-1185">Reference proteome</keyword>
<gene>
    <name evidence="9" type="ORF">POTOM_044575</name>
</gene>
<evidence type="ECO:0000256" key="1">
    <source>
        <dbReference type="ARBA" id="ARBA00009431"/>
    </source>
</evidence>
<proteinExistence type="inferred from homology"/>
<feature type="signal peptide" evidence="8">
    <location>
        <begin position="1"/>
        <end position="21"/>
    </location>
</feature>
<dbReference type="PANTHER" id="PTHR11802">
    <property type="entry name" value="SERINE PROTEASE FAMILY S10 SERINE CARBOXYPEPTIDASE"/>
    <property type="match status" value="1"/>
</dbReference>
<dbReference type="GO" id="GO:0006508">
    <property type="term" value="P:proteolysis"/>
    <property type="evidence" value="ECO:0007669"/>
    <property type="project" value="UniProtKB-KW"/>
</dbReference>
<dbReference type="OrthoDB" id="443318at2759"/>
<dbReference type="Proteomes" id="UP000886885">
    <property type="component" value="Chromosome 13A"/>
</dbReference>
<evidence type="ECO:0000313" key="10">
    <source>
        <dbReference type="Proteomes" id="UP000886885"/>
    </source>
</evidence>
<evidence type="ECO:0000256" key="4">
    <source>
        <dbReference type="ARBA" id="ARBA00022670"/>
    </source>
</evidence>
<dbReference type="GO" id="GO:0019748">
    <property type="term" value="P:secondary metabolic process"/>
    <property type="evidence" value="ECO:0007669"/>
    <property type="project" value="TreeGrafter"/>
</dbReference>
<dbReference type="PROSITE" id="PS00560">
    <property type="entry name" value="CARBOXYPEPT_SER_HIS"/>
    <property type="match status" value="1"/>
</dbReference>
<comment type="similarity">
    <text evidence="1">Belongs to the peptidase S10 family.</text>
</comment>
<keyword evidence="6" id="KW-0378">Hydrolase</keyword>
<evidence type="ECO:0000256" key="5">
    <source>
        <dbReference type="ARBA" id="ARBA00022729"/>
    </source>
</evidence>
<name>A0A8X7YK78_POPTO</name>
<accession>A0A8X7YK78</accession>
<comment type="caution">
    <text evidence="9">The sequence shown here is derived from an EMBL/GenBank/DDBJ whole genome shotgun (WGS) entry which is preliminary data.</text>
</comment>
<keyword evidence="4" id="KW-0645">Protease</keyword>
<reference evidence="9" key="1">
    <citation type="journal article" date="2020" name="bioRxiv">
        <title>Hybrid origin of Populus tomentosa Carr. identified through genome sequencing and phylogenomic analysis.</title>
        <authorList>
            <person name="An X."/>
            <person name="Gao K."/>
            <person name="Chen Z."/>
            <person name="Li J."/>
            <person name="Yang X."/>
            <person name="Yang X."/>
            <person name="Zhou J."/>
            <person name="Guo T."/>
            <person name="Zhao T."/>
            <person name="Huang S."/>
            <person name="Miao D."/>
            <person name="Khan W.U."/>
            <person name="Rao P."/>
            <person name="Ye M."/>
            <person name="Lei B."/>
            <person name="Liao W."/>
            <person name="Wang J."/>
            <person name="Ji L."/>
            <person name="Li Y."/>
            <person name="Guo B."/>
            <person name="Mustafa N.S."/>
            <person name="Li S."/>
            <person name="Yun Q."/>
            <person name="Keller S.R."/>
            <person name="Mao J."/>
            <person name="Zhang R."/>
            <person name="Strauss S.H."/>
        </authorList>
    </citation>
    <scope>NUCLEOTIDE SEQUENCE</scope>
    <source>
        <strain evidence="9">GM15</strain>
        <tissue evidence="9">Leaf</tissue>
    </source>
</reference>
<keyword evidence="5 8" id="KW-0732">Signal</keyword>
<dbReference type="GO" id="GO:0004185">
    <property type="term" value="F:serine-type carboxypeptidase activity"/>
    <property type="evidence" value="ECO:0007669"/>
    <property type="project" value="InterPro"/>
</dbReference>
<dbReference type="FunFam" id="3.40.50.12670:FF:000001">
    <property type="entry name" value="Carboxypeptidase"/>
    <property type="match status" value="1"/>
</dbReference>
<evidence type="ECO:0000256" key="8">
    <source>
        <dbReference type="SAM" id="SignalP"/>
    </source>
</evidence>
<dbReference type="GO" id="GO:0016752">
    <property type="term" value="F:sinapoyltransferase activity"/>
    <property type="evidence" value="ECO:0007669"/>
    <property type="project" value="UniProtKB-ARBA"/>
</dbReference>
<protein>
    <submittedName>
        <fullName evidence="9">Uncharacterized protein</fullName>
    </submittedName>
</protein>
<keyword evidence="3" id="KW-0121">Carboxypeptidase</keyword>
<dbReference type="Pfam" id="PF00450">
    <property type="entry name" value="Peptidase_S10"/>
    <property type="match status" value="2"/>
</dbReference>
<dbReference type="InterPro" id="IPR033124">
    <property type="entry name" value="Ser_caboxypep_his_AS"/>
</dbReference>
<keyword evidence="7" id="KW-0325">Glycoprotein</keyword>
<dbReference type="PANTHER" id="PTHR11802:SF29">
    <property type="entry name" value="SERINE CARBOXYPEPTIDASE-LIKE 19"/>
    <property type="match status" value="1"/>
</dbReference>
<organism evidence="9 10">
    <name type="scientific">Populus tomentosa</name>
    <name type="common">Chinese white poplar</name>
    <dbReference type="NCBI Taxonomy" id="118781"/>
    <lineage>
        <taxon>Eukaryota</taxon>
        <taxon>Viridiplantae</taxon>
        <taxon>Streptophyta</taxon>
        <taxon>Embryophyta</taxon>
        <taxon>Tracheophyta</taxon>
        <taxon>Spermatophyta</taxon>
        <taxon>Magnoliopsida</taxon>
        <taxon>eudicotyledons</taxon>
        <taxon>Gunneridae</taxon>
        <taxon>Pentapetalae</taxon>
        <taxon>rosids</taxon>
        <taxon>fabids</taxon>
        <taxon>Malpighiales</taxon>
        <taxon>Salicaceae</taxon>
        <taxon>Saliceae</taxon>
        <taxon>Populus</taxon>
    </lineage>
</organism>
<dbReference type="EMBL" id="JAAWWB010000025">
    <property type="protein sequence ID" value="KAG6752351.1"/>
    <property type="molecule type" value="Genomic_DNA"/>
</dbReference>
<feature type="chain" id="PRO_5036446009" evidence="8">
    <location>
        <begin position="22"/>
        <end position="982"/>
    </location>
</feature>
<evidence type="ECO:0000256" key="2">
    <source>
        <dbReference type="ARBA" id="ARBA00022525"/>
    </source>
</evidence>
<sequence>MARRCLPFLLLLQVWLQLASAHSIVKFLPGFQGPLPFHLETGYVGVDEAEDVQLFYYFIKSQRNHKDDPLLLWLTGGPGCSAFSGLAFEIGPIRFEEKEYNGSLPTLVFNPYSWTQVSSIIFLDLPVSTGFSYARTPLALQRSDFKQVSQAEQFLRKWLMDHQEFLSNPVYISGDSYSGIIVPAVVQKISNGNNDGLKPLINLKGYTLGNPFTDPTFDFNSRIPFSHGMGLISDELYESLKESCGGEYQSIDPENSECLKNLEARDKCISDIEESHILFRKCPSDAPRPIEMIGKRRNLRQNPQEFLHFKPDLPTIGCWNYGFLLGSYWANDDKVRKALHVREGSIGEWKRCNYNYTYEINSCIKYHIDLGIRGYRRLIYSGDHDMEAPFLGTQAWIRSLNYSIVNDWHPWHFQGQVAGYTRTYSSQLTFATVRMTEDVEKANLTYKLEVFFNSCILHWWKDSIVTLQSTKEFSLWLEDLGITGRCIEVIASKVLNSSIKDIVNCLKNINIINKFRSDLIRTAHLGKLNFSAVWLHLAAAHSTVKFLPGFKGPLPFHLETGYVGVDEAEDVQLFYYFIKSQRNHKDDPLLLWLTGGPGCSAFSGLAFEIGPINFEEKEYNGSLPTLVFNPYSWTQVSSIIFLDLPVSTGFSYARTPLALQRSDFKQVSQAEQFLRKWLMDHQEFLSNPVYISGDSYSGIIVPAVVQKISNGNNDGFKPLINLKGYTLGNPFTDPTFDFNSRIPFSHGMGLISDELYESLKKSCGGEYQSIDPENSECLENLEARDKCISEIEESHVLERKCPSVTPRLIDMQGKRRNLRENSQEFLHFNPDLPTIGCRTYGHLLATYWANDDNVRKALHVREGSIGEWQRCNYKSPYTYEIKSSVKNHIDLGIKGYRRLIYSGDHDMEVPFLGTQAWIRSLNYSIVDDWHPWHFQGQVAGYTRTYSSQLTFATVKGGGHTAPGYRPAECFAMFERWIAQEPL</sequence>